<dbReference type="RefSeq" id="WP_190447804.1">
    <property type="nucleotide sequence ID" value="NZ_JAMPLM010000005.1"/>
</dbReference>
<evidence type="ECO:0000313" key="3">
    <source>
        <dbReference type="EMBL" id="MEP1058513.1"/>
    </source>
</evidence>
<dbReference type="Proteomes" id="UP001476950">
    <property type="component" value="Unassembled WGS sequence"/>
</dbReference>
<dbReference type="NCBIfam" id="NF005548">
    <property type="entry name" value="PRK07208.1-4"/>
    <property type="match status" value="1"/>
</dbReference>
<dbReference type="Gene3D" id="3.50.50.60">
    <property type="entry name" value="FAD/NAD(P)-binding domain"/>
    <property type="match status" value="1"/>
</dbReference>
<dbReference type="PRINTS" id="PR00419">
    <property type="entry name" value="ADXRDTASE"/>
</dbReference>
<evidence type="ECO:0000313" key="4">
    <source>
        <dbReference type="Proteomes" id="UP001476950"/>
    </source>
</evidence>
<name>A0ABV0KHK0_9CYAN</name>
<protein>
    <submittedName>
        <fullName evidence="3">NAD(P)/FAD-dependent oxidoreductase</fullName>
    </submittedName>
</protein>
<feature type="domain" description="Amine oxidase" evidence="2">
    <location>
        <begin position="38"/>
        <end position="408"/>
    </location>
</feature>
<dbReference type="NCBIfam" id="NF005545">
    <property type="entry name" value="PRK07208.1-1"/>
    <property type="match status" value="1"/>
</dbReference>
<organism evidence="3 4">
    <name type="scientific">Stenomitos frigidus AS-A4</name>
    <dbReference type="NCBI Taxonomy" id="2933935"/>
    <lineage>
        <taxon>Bacteria</taxon>
        <taxon>Bacillati</taxon>
        <taxon>Cyanobacteriota</taxon>
        <taxon>Cyanophyceae</taxon>
        <taxon>Leptolyngbyales</taxon>
        <taxon>Leptolyngbyaceae</taxon>
        <taxon>Stenomitos</taxon>
    </lineage>
</organism>
<dbReference type="SUPFAM" id="SSF51971">
    <property type="entry name" value="Nucleotide-binding domain"/>
    <property type="match status" value="1"/>
</dbReference>
<accession>A0ABV0KHK0</accession>
<dbReference type="Pfam" id="PF01593">
    <property type="entry name" value="Amino_oxidase"/>
    <property type="match status" value="1"/>
</dbReference>
<evidence type="ECO:0000256" key="1">
    <source>
        <dbReference type="SAM" id="Phobius"/>
    </source>
</evidence>
<proteinExistence type="predicted"/>
<dbReference type="EMBL" id="JAMPLM010000005">
    <property type="protein sequence ID" value="MEP1058513.1"/>
    <property type="molecule type" value="Genomic_DNA"/>
</dbReference>
<sequence length="518" mass="59525">MQLSEEREIKQLAGSRQTQFEANEGKHFPVVIMGGGPAGLTAGYELLKKGVQSIVFEQADRVGGISRTETYKDYRFDIGGHRFFTKIEQVQDFWKEVLGDKFIKVPRLSRIYYQGKFYNYPLSLFNTLTNLGILPSFFILVSYLKAKLKARINYQEPETFEDWVSDRFGRRLYRTFFKTYTEKVWGIPCNKIRADWAAQRIQGMSLKRAVINALFGSQNAKSLIKEFDYPILGPGMMWEACQDILNTQGSPVHLHTSVTKVQRNGTQIESITVQQGDDTYDITGDHFVSTMPVTALLNRLSPPPPAHVLEAARGLKYRDFLIVSLIVNQPDLFPDNWIYIHSPEFKVGRIQNFKNWSPAMVPDQSKTCLGMEYFCSEGDDLWDMPDAELIKLAGREAVELNLGVQPNDVEDGVVIRQRKAYPVYDGEYRQHLEVIQEYLETFENLQTVGRNGMHRYNNQDHSMLTAMLAVKNILGEKHDLWTVNVERSYHEEFTKDRWTAANQKPAEEKLKLKESTAA</sequence>
<dbReference type="PANTHER" id="PTHR21197">
    <property type="entry name" value="UDP-GALACTOPYRANOSE MUTASE"/>
    <property type="match status" value="1"/>
</dbReference>
<evidence type="ECO:0000259" key="2">
    <source>
        <dbReference type="Pfam" id="PF01593"/>
    </source>
</evidence>
<reference evidence="3 4" key="1">
    <citation type="submission" date="2022-04" db="EMBL/GenBank/DDBJ databases">
        <title>Positive selection, recombination, and allopatry shape intraspecific diversity of widespread and dominant cyanobacteria.</title>
        <authorList>
            <person name="Wei J."/>
            <person name="Shu W."/>
            <person name="Hu C."/>
        </authorList>
    </citation>
    <scope>NUCLEOTIDE SEQUENCE [LARGE SCALE GENOMIC DNA]</scope>
    <source>
        <strain evidence="3 4">AS-A4</strain>
    </source>
</reference>
<dbReference type="PANTHER" id="PTHR21197:SF0">
    <property type="entry name" value="UDP-GALACTOPYRANOSE MUTASE"/>
    <property type="match status" value="1"/>
</dbReference>
<gene>
    <name evidence="3" type="ORF">NDI38_08690</name>
</gene>
<keyword evidence="4" id="KW-1185">Reference proteome</keyword>
<keyword evidence="1" id="KW-1133">Transmembrane helix</keyword>
<keyword evidence="1" id="KW-0812">Transmembrane</keyword>
<keyword evidence="1" id="KW-0472">Membrane</keyword>
<dbReference type="NCBIfam" id="NF005547">
    <property type="entry name" value="PRK07208.1-3"/>
    <property type="match status" value="1"/>
</dbReference>
<comment type="caution">
    <text evidence="3">The sequence shown here is derived from an EMBL/GenBank/DDBJ whole genome shotgun (WGS) entry which is preliminary data.</text>
</comment>
<dbReference type="InterPro" id="IPR036188">
    <property type="entry name" value="FAD/NAD-bd_sf"/>
</dbReference>
<dbReference type="InterPro" id="IPR002937">
    <property type="entry name" value="Amino_oxidase"/>
</dbReference>
<dbReference type="NCBIfam" id="NF005546">
    <property type="entry name" value="PRK07208.1-2"/>
    <property type="match status" value="1"/>
</dbReference>
<feature type="transmembrane region" description="Helical" evidence="1">
    <location>
        <begin position="117"/>
        <end position="144"/>
    </location>
</feature>